<dbReference type="InterPro" id="IPR029058">
    <property type="entry name" value="AB_hydrolase_fold"/>
</dbReference>
<organism evidence="2 3">
    <name type="scientific">Stakelama tenebrarum</name>
    <dbReference type="NCBI Taxonomy" id="2711215"/>
    <lineage>
        <taxon>Bacteria</taxon>
        <taxon>Pseudomonadati</taxon>
        <taxon>Pseudomonadota</taxon>
        <taxon>Alphaproteobacteria</taxon>
        <taxon>Sphingomonadales</taxon>
        <taxon>Sphingomonadaceae</taxon>
        <taxon>Stakelama</taxon>
    </lineage>
</organism>
<dbReference type="Gene3D" id="3.40.50.1820">
    <property type="entry name" value="alpha/beta hydrolase"/>
    <property type="match status" value="1"/>
</dbReference>
<evidence type="ECO:0000313" key="2">
    <source>
        <dbReference type="EMBL" id="QIG80714.1"/>
    </source>
</evidence>
<feature type="domain" description="AB hydrolase-1" evidence="1">
    <location>
        <begin position="35"/>
        <end position="267"/>
    </location>
</feature>
<proteinExistence type="predicted"/>
<dbReference type="Pfam" id="PF00561">
    <property type="entry name" value="Abhydrolase_1"/>
    <property type="match status" value="1"/>
</dbReference>
<accession>A0A6G6Y6Z2</accession>
<protein>
    <submittedName>
        <fullName evidence="2">Alpha/beta hydrolase</fullName>
    </submittedName>
</protein>
<dbReference type="PRINTS" id="PR00111">
    <property type="entry name" value="ABHYDROLASE"/>
</dbReference>
<evidence type="ECO:0000259" key="1">
    <source>
        <dbReference type="Pfam" id="PF00561"/>
    </source>
</evidence>
<dbReference type="SUPFAM" id="SSF53474">
    <property type="entry name" value="alpha/beta-Hydrolases"/>
    <property type="match status" value="1"/>
</dbReference>
<dbReference type="PANTHER" id="PTHR43194:SF2">
    <property type="entry name" value="PEROXISOMAL MEMBRANE PROTEIN LPX1"/>
    <property type="match status" value="1"/>
</dbReference>
<evidence type="ECO:0000313" key="3">
    <source>
        <dbReference type="Proteomes" id="UP000501568"/>
    </source>
</evidence>
<sequence>MESDTSAGNGVELLRFRGTDVELVADATGPEDGMPILFLHGSGQTRQSWGKALHEAAKRGYRAISLDMRGHGDSGWAPDGAYSLDAFADDLIEVLRQLPQPAVVVGASLGGLTGMLIAGEHAERLRALILVDITAKVEMEGAREVVDFMGSAEDGFASLEEAADAVAAYLPHRPRPKDTSGLARNLRQRGGRWYWHWDPAFMNMNRIPTEEGPPPHDLPAAARQITVPTLLVRGGRSRIVSDEGAKEFLELVPHAEYADIAGAHHMVAGDANDAFNDAVFGFVDKLAGE</sequence>
<name>A0A6G6Y6Z2_9SPHN</name>
<reference evidence="2 3" key="1">
    <citation type="submission" date="2020-02" db="EMBL/GenBank/DDBJ databases">
        <authorList>
            <person name="Zheng R.K."/>
            <person name="Sun C.M."/>
        </authorList>
    </citation>
    <scope>NUCLEOTIDE SEQUENCE [LARGE SCALE GENOMIC DNA]</scope>
    <source>
        <strain evidence="3">zrk23</strain>
    </source>
</reference>
<dbReference type="EMBL" id="CP049109">
    <property type="protein sequence ID" value="QIG80714.1"/>
    <property type="molecule type" value="Genomic_DNA"/>
</dbReference>
<dbReference type="AlphaFoldDB" id="A0A6G6Y6Z2"/>
<dbReference type="InterPro" id="IPR050228">
    <property type="entry name" value="Carboxylesterase_BioH"/>
</dbReference>
<keyword evidence="3" id="KW-1185">Reference proteome</keyword>
<dbReference type="Proteomes" id="UP000501568">
    <property type="component" value="Chromosome"/>
</dbReference>
<keyword evidence="2" id="KW-0378">Hydrolase</keyword>
<dbReference type="RefSeq" id="WP_165327722.1">
    <property type="nucleotide sequence ID" value="NZ_CP049109.1"/>
</dbReference>
<dbReference type="KEGG" id="spzr:G5C33_13595"/>
<dbReference type="GO" id="GO:0016787">
    <property type="term" value="F:hydrolase activity"/>
    <property type="evidence" value="ECO:0007669"/>
    <property type="project" value="UniProtKB-KW"/>
</dbReference>
<dbReference type="InterPro" id="IPR000073">
    <property type="entry name" value="AB_hydrolase_1"/>
</dbReference>
<dbReference type="PANTHER" id="PTHR43194">
    <property type="entry name" value="HYDROLASE ALPHA/BETA FOLD FAMILY"/>
    <property type="match status" value="1"/>
</dbReference>
<gene>
    <name evidence="2" type="ORF">G5C33_13595</name>
</gene>